<reference evidence="1 2" key="1">
    <citation type="submission" date="2024-01" db="EMBL/GenBank/DDBJ databases">
        <title>Genome assemblies of Stephania.</title>
        <authorList>
            <person name="Yang L."/>
        </authorList>
    </citation>
    <scope>NUCLEOTIDE SEQUENCE [LARGE SCALE GENOMIC DNA]</scope>
    <source>
        <strain evidence="1">JXDWG</strain>
        <tissue evidence="1">Leaf</tissue>
    </source>
</reference>
<evidence type="ECO:0000313" key="2">
    <source>
        <dbReference type="Proteomes" id="UP001419268"/>
    </source>
</evidence>
<protein>
    <submittedName>
        <fullName evidence="1">Uncharacterized protein</fullName>
    </submittedName>
</protein>
<gene>
    <name evidence="1" type="ORF">Scep_027575</name>
</gene>
<proteinExistence type="predicted"/>
<sequence length="93" mass="10551">MGERCRPREAEQRIAVAPSVPQKKKKNIYTLLPPSQRNPKLGFICDTCAEEDLVLVGACCKSRTRGRHGLGDQTSRCDVARYDWMRQTARDTD</sequence>
<dbReference type="EMBL" id="JBBNAG010000012">
    <property type="protein sequence ID" value="KAK9088493.1"/>
    <property type="molecule type" value="Genomic_DNA"/>
</dbReference>
<keyword evidence="2" id="KW-1185">Reference proteome</keyword>
<comment type="caution">
    <text evidence="1">The sequence shown here is derived from an EMBL/GenBank/DDBJ whole genome shotgun (WGS) entry which is preliminary data.</text>
</comment>
<dbReference type="AlphaFoldDB" id="A0AAP0EFP6"/>
<accession>A0AAP0EFP6</accession>
<name>A0AAP0EFP6_9MAGN</name>
<evidence type="ECO:0000313" key="1">
    <source>
        <dbReference type="EMBL" id="KAK9088493.1"/>
    </source>
</evidence>
<dbReference type="Proteomes" id="UP001419268">
    <property type="component" value="Unassembled WGS sequence"/>
</dbReference>
<organism evidence="1 2">
    <name type="scientific">Stephania cephalantha</name>
    <dbReference type="NCBI Taxonomy" id="152367"/>
    <lineage>
        <taxon>Eukaryota</taxon>
        <taxon>Viridiplantae</taxon>
        <taxon>Streptophyta</taxon>
        <taxon>Embryophyta</taxon>
        <taxon>Tracheophyta</taxon>
        <taxon>Spermatophyta</taxon>
        <taxon>Magnoliopsida</taxon>
        <taxon>Ranunculales</taxon>
        <taxon>Menispermaceae</taxon>
        <taxon>Menispermoideae</taxon>
        <taxon>Cissampelideae</taxon>
        <taxon>Stephania</taxon>
    </lineage>
</organism>